<evidence type="ECO:0000256" key="2">
    <source>
        <dbReference type="ARBA" id="ARBA00022603"/>
    </source>
</evidence>
<accession>A0A5J4RL35</accession>
<feature type="domain" description="DNA methylase adenine-specific" evidence="7">
    <location>
        <begin position="134"/>
        <end position="237"/>
    </location>
</feature>
<sequence>MFVPSQKATKTREDLIAVFGKTNNLLRDDGIREGVERFTEFSNILFLKLFDEIEDDREAKGEERRIEKDYCWKYFCNKPDKEILNYINDTILPKLGNKYNHDGDVFPTSLKIKTSKTLKSIVDELSKLTLLDADSDIKGDAFEYFLKDSVTVGNDLGEYYTPRHIVKLMVNLVNPKFGDKVYDPCCGTGGFLIEAFRHIKKSCNITKKNQILEEETIWGGELTETAKIAKMNMILAGDGHTHIK</sequence>
<dbReference type="Pfam" id="PF02384">
    <property type="entry name" value="N6_Mtase"/>
    <property type="match status" value="1"/>
</dbReference>
<name>A0A5J4RL35_9ZZZZ</name>
<dbReference type="GO" id="GO:0008170">
    <property type="term" value="F:N-methyltransferase activity"/>
    <property type="evidence" value="ECO:0007669"/>
    <property type="project" value="InterPro"/>
</dbReference>
<keyword evidence="2 8" id="KW-0489">Methyltransferase</keyword>
<keyword evidence="3 8" id="KW-0808">Transferase</keyword>
<dbReference type="InterPro" id="IPR003356">
    <property type="entry name" value="DNA_methylase_A-5"/>
</dbReference>
<evidence type="ECO:0000256" key="3">
    <source>
        <dbReference type="ARBA" id="ARBA00022679"/>
    </source>
</evidence>
<comment type="catalytic activity">
    <reaction evidence="6">
        <text>a 2'-deoxyadenosine in DNA + S-adenosyl-L-methionine = an N(6)-methyl-2'-deoxyadenosine in DNA + S-adenosyl-L-homocysteine + H(+)</text>
        <dbReference type="Rhea" id="RHEA:15197"/>
        <dbReference type="Rhea" id="RHEA-COMP:12418"/>
        <dbReference type="Rhea" id="RHEA-COMP:12419"/>
        <dbReference type="ChEBI" id="CHEBI:15378"/>
        <dbReference type="ChEBI" id="CHEBI:57856"/>
        <dbReference type="ChEBI" id="CHEBI:59789"/>
        <dbReference type="ChEBI" id="CHEBI:90615"/>
        <dbReference type="ChEBI" id="CHEBI:90616"/>
        <dbReference type="EC" id="2.1.1.72"/>
    </reaction>
</comment>
<evidence type="ECO:0000259" key="7">
    <source>
        <dbReference type="Pfam" id="PF02384"/>
    </source>
</evidence>
<evidence type="ECO:0000313" key="8">
    <source>
        <dbReference type="EMBL" id="KAA6334339.1"/>
    </source>
</evidence>
<evidence type="ECO:0000313" key="9">
    <source>
        <dbReference type="EMBL" id="KAA6334349.1"/>
    </source>
</evidence>
<dbReference type="EMBL" id="SNRY01001008">
    <property type="protein sequence ID" value="KAA6334349.1"/>
    <property type="molecule type" value="Genomic_DNA"/>
</dbReference>
<dbReference type="PANTHER" id="PTHR42998">
    <property type="entry name" value="TYPE I RESTRICTION ENZYME HINDVIIP M PROTEIN-RELATED"/>
    <property type="match status" value="1"/>
</dbReference>
<organism evidence="8">
    <name type="scientific">termite gut metagenome</name>
    <dbReference type="NCBI Taxonomy" id="433724"/>
    <lineage>
        <taxon>unclassified sequences</taxon>
        <taxon>metagenomes</taxon>
        <taxon>organismal metagenomes</taxon>
    </lineage>
</organism>
<proteinExistence type="predicted"/>
<keyword evidence="5" id="KW-0680">Restriction system</keyword>
<dbReference type="InterPro" id="IPR038333">
    <property type="entry name" value="T1MK-like_N_sf"/>
</dbReference>
<evidence type="ECO:0000256" key="1">
    <source>
        <dbReference type="ARBA" id="ARBA00011900"/>
    </source>
</evidence>
<dbReference type="PRINTS" id="PR00507">
    <property type="entry name" value="N12N6MTFRASE"/>
</dbReference>
<protein>
    <recommendedName>
        <fullName evidence="1">site-specific DNA-methyltransferase (adenine-specific)</fullName>
        <ecNumber evidence="1">2.1.1.72</ecNumber>
    </recommendedName>
</protein>
<comment type="caution">
    <text evidence="8">The sequence shown here is derived from an EMBL/GenBank/DDBJ whole genome shotgun (WGS) entry which is preliminary data.</text>
</comment>
<keyword evidence="4" id="KW-0949">S-adenosyl-L-methionine</keyword>
<dbReference type="Gene3D" id="3.40.50.150">
    <property type="entry name" value="Vaccinia Virus protein VP39"/>
    <property type="match status" value="1"/>
</dbReference>
<dbReference type="SUPFAM" id="SSF53335">
    <property type="entry name" value="S-adenosyl-L-methionine-dependent methyltransferases"/>
    <property type="match status" value="1"/>
</dbReference>
<dbReference type="PANTHER" id="PTHR42998:SF1">
    <property type="entry name" value="TYPE I RESTRICTION ENZYME HINDI METHYLASE SUBUNIT"/>
    <property type="match status" value="1"/>
</dbReference>
<dbReference type="GO" id="GO:0032259">
    <property type="term" value="P:methylation"/>
    <property type="evidence" value="ECO:0007669"/>
    <property type="project" value="UniProtKB-KW"/>
</dbReference>
<dbReference type="InterPro" id="IPR052916">
    <property type="entry name" value="Type-I_RE_MTase_Subunit"/>
</dbReference>
<dbReference type="GO" id="GO:0003677">
    <property type="term" value="F:DNA binding"/>
    <property type="evidence" value="ECO:0007669"/>
    <property type="project" value="InterPro"/>
</dbReference>
<evidence type="ECO:0000256" key="6">
    <source>
        <dbReference type="ARBA" id="ARBA00047942"/>
    </source>
</evidence>
<evidence type="ECO:0000256" key="5">
    <source>
        <dbReference type="ARBA" id="ARBA00022747"/>
    </source>
</evidence>
<dbReference type="EC" id="2.1.1.72" evidence="1"/>
<dbReference type="AlphaFoldDB" id="A0A5J4RL35"/>
<reference evidence="8" key="1">
    <citation type="submission" date="2019-03" db="EMBL/GenBank/DDBJ databases">
        <title>Single cell metagenomics reveals metabolic interactions within the superorganism composed of flagellate Streblomastix strix and complex community of Bacteroidetes bacteria on its surface.</title>
        <authorList>
            <person name="Treitli S.C."/>
            <person name="Kolisko M."/>
            <person name="Husnik F."/>
            <person name="Keeling P."/>
            <person name="Hampl V."/>
        </authorList>
    </citation>
    <scope>NUCLEOTIDE SEQUENCE</scope>
    <source>
        <strain evidence="8">STM</strain>
    </source>
</reference>
<dbReference type="GO" id="GO:0009007">
    <property type="term" value="F:site-specific DNA-methyltransferase (adenine-specific) activity"/>
    <property type="evidence" value="ECO:0007669"/>
    <property type="project" value="UniProtKB-EC"/>
</dbReference>
<dbReference type="EMBL" id="SNRY01001008">
    <property type="protein sequence ID" value="KAA6334339.1"/>
    <property type="molecule type" value="Genomic_DNA"/>
</dbReference>
<gene>
    <name evidence="8" type="ORF">EZS27_017324</name>
    <name evidence="9" type="ORF">EZS27_017334</name>
</gene>
<dbReference type="InterPro" id="IPR029063">
    <property type="entry name" value="SAM-dependent_MTases_sf"/>
</dbReference>
<dbReference type="Gene3D" id="1.20.1260.30">
    <property type="match status" value="1"/>
</dbReference>
<evidence type="ECO:0000256" key="4">
    <source>
        <dbReference type="ARBA" id="ARBA00022691"/>
    </source>
</evidence>
<dbReference type="GO" id="GO:0009307">
    <property type="term" value="P:DNA restriction-modification system"/>
    <property type="evidence" value="ECO:0007669"/>
    <property type="project" value="UniProtKB-KW"/>
</dbReference>